<evidence type="ECO:0000256" key="1">
    <source>
        <dbReference type="SAM" id="Coils"/>
    </source>
</evidence>
<dbReference type="Proteomes" id="UP000605970">
    <property type="component" value="Unassembled WGS sequence"/>
</dbReference>
<name>A0A8T0A1V9_9BILA</name>
<sequence>YNVLSSVLFCLYTNLLDNTNTKEIIEKNSKINKINTQIIFMTQYYFTMSALENNKEIVAMEMSKHQKVALYREELTRGIAIFLNGRYDIGKALKEKLNKPNIFEQEENILKILNEIKNDLKRNKKENKNNFIDLLLIK</sequence>
<dbReference type="EMBL" id="JABEBT010000005">
    <property type="protein sequence ID" value="KAF7639388.1"/>
    <property type="molecule type" value="Genomic_DNA"/>
</dbReference>
<evidence type="ECO:0000313" key="2">
    <source>
        <dbReference type="EMBL" id="KAF7639388.1"/>
    </source>
</evidence>
<evidence type="ECO:0000313" key="3">
    <source>
        <dbReference type="Proteomes" id="UP000605970"/>
    </source>
</evidence>
<feature type="coiled-coil region" evidence="1">
    <location>
        <begin position="103"/>
        <end position="130"/>
    </location>
</feature>
<comment type="caution">
    <text evidence="2">The sequence shown here is derived from an EMBL/GenBank/DDBJ whole genome shotgun (WGS) entry which is preliminary data.</text>
</comment>
<accession>A0A8T0A1V9</accession>
<keyword evidence="3" id="KW-1185">Reference proteome</keyword>
<keyword evidence="1" id="KW-0175">Coiled coil</keyword>
<feature type="non-terminal residue" evidence="2">
    <location>
        <position position="1"/>
    </location>
</feature>
<reference evidence="2" key="1">
    <citation type="journal article" date="2020" name="Ecol. Evol.">
        <title>Genome structure and content of the rice root-knot nematode (Meloidogyne graminicola).</title>
        <authorList>
            <person name="Phan N.T."/>
            <person name="Danchin E.G.J."/>
            <person name="Klopp C."/>
            <person name="Perfus-Barbeoch L."/>
            <person name="Kozlowski D.K."/>
            <person name="Koutsovoulos G.D."/>
            <person name="Lopez-Roques C."/>
            <person name="Bouchez O."/>
            <person name="Zahm M."/>
            <person name="Besnard G."/>
            <person name="Bellafiore S."/>
        </authorList>
    </citation>
    <scope>NUCLEOTIDE SEQUENCE</scope>
    <source>
        <strain evidence="2">VN-18</strain>
    </source>
</reference>
<proteinExistence type="predicted"/>
<protein>
    <submittedName>
        <fullName evidence="2">Uncharacterized protein</fullName>
    </submittedName>
</protein>
<gene>
    <name evidence="2" type="ORF">Mgra_00001058</name>
</gene>
<feature type="non-terminal residue" evidence="2">
    <location>
        <position position="138"/>
    </location>
</feature>
<organism evidence="2 3">
    <name type="scientific">Meloidogyne graminicola</name>
    <dbReference type="NCBI Taxonomy" id="189291"/>
    <lineage>
        <taxon>Eukaryota</taxon>
        <taxon>Metazoa</taxon>
        <taxon>Ecdysozoa</taxon>
        <taxon>Nematoda</taxon>
        <taxon>Chromadorea</taxon>
        <taxon>Rhabditida</taxon>
        <taxon>Tylenchina</taxon>
        <taxon>Tylenchomorpha</taxon>
        <taxon>Tylenchoidea</taxon>
        <taxon>Meloidogynidae</taxon>
        <taxon>Meloidogyninae</taxon>
        <taxon>Meloidogyne</taxon>
    </lineage>
</organism>
<dbReference type="AlphaFoldDB" id="A0A8T0A1V9"/>